<name>A0A4R0G4H2_9ACTN</name>
<proteinExistence type="predicted"/>
<evidence type="ECO:0000313" key="3">
    <source>
        <dbReference type="Proteomes" id="UP000292274"/>
    </source>
</evidence>
<dbReference type="Proteomes" id="UP000292274">
    <property type="component" value="Unassembled WGS sequence"/>
</dbReference>
<accession>A0A4R0G4H2</accession>
<evidence type="ECO:0000256" key="1">
    <source>
        <dbReference type="SAM" id="MobiDB-lite"/>
    </source>
</evidence>
<feature type="region of interest" description="Disordered" evidence="1">
    <location>
        <begin position="111"/>
        <end position="145"/>
    </location>
</feature>
<reference evidence="2 3" key="1">
    <citation type="submission" date="2019-02" db="EMBL/GenBank/DDBJ databases">
        <title>Jishengella sp. nov., isolated from a root of Zingiber montanum.</title>
        <authorList>
            <person name="Kuncharoen N."/>
            <person name="Kudo T."/>
            <person name="Masahiro Y."/>
            <person name="Ohkuma M."/>
            <person name="Tanasupawat S."/>
        </authorList>
    </citation>
    <scope>NUCLEOTIDE SEQUENCE [LARGE SCALE GENOMIC DNA]</scope>
    <source>
        <strain evidence="2 3">PLAI 1-1</strain>
    </source>
</reference>
<dbReference type="AlphaFoldDB" id="A0A4R0G4H2"/>
<sequence length="145" mass="15362">MAWRTAIRITKYRTACPASHRASAKNICGSGRKTFHCMGGTIVRSGRPCCPQAVPGPGPLASLRPPGCRCQGQGRSRKWSSTAEVGAIGCRAAPRLATGYVGATGCRPAGPVTAVRSRRAGSGEATRRRTGVGRRTRRSRRSPCR</sequence>
<dbReference type="EMBL" id="SJJR01000024">
    <property type="protein sequence ID" value="TCB91600.1"/>
    <property type="molecule type" value="Genomic_DNA"/>
</dbReference>
<protein>
    <submittedName>
        <fullName evidence="2">Uncharacterized protein</fullName>
    </submittedName>
</protein>
<organism evidence="2 3">
    <name type="scientific">Micromonospora zingiberis</name>
    <dbReference type="NCBI Taxonomy" id="2053011"/>
    <lineage>
        <taxon>Bacteria</taxon>
        <taxon>Bacillati</taxon>
        <taxon>Actinomycetota</taxon>
        <taxon>Actinomycetes</taxon>
        <taxon>Micromonosporales</taxon>
        <taxon>Micromonosporaceae</taxon>
        <taxon>Micromonospora</taxon>
    </lineage>
</organism>
<comment type="caution">
    <text evidence="2">The sequence shown here is derived from an EMBL/GenBank/DDBJ whole genome shotgun (WGS) entry which is preliminary data.</text>
</comment>
<keyword evidence="3" id="KW-1185">Reference proteome</keyword>
<gene>
    <name evidence="2" type="ORF">E0H26_25260</name>
</gene>
<evidence type="ECO:0000313" key="2">
    <source>
        <dbReference type="EMBL" id="TCB91600.1"/>
    </source>
</evidence>
<feature type="compositionally biased region" description="Basic residues" evidence="1">
    <location>
        <begin position="128"/>
        <end position="145"/>
    </location>
</feature>